<proteinExistence type="inferred from homology"/>
<feature type="transmembrane region" description="Helical" evidence="7">
    <location>
        <begin position="175"/>
        <end position="196"/>
    </location>
</feature>
<dbReference type="InterPro" id="IPR049326">
    <property type="entry name" value="Rhodopsin_dom_fungi"/>
</dbReference>
<dbReference type="RefSeq" id="XP_033658521.1">
    <property type="nucleotide sequence ID" value="XM_033793435.1"/>
</dbReference>
<evidence type="ECO:0000256" key="5">
    <source>
        <dbReference type="ARBA" id="ARBA00038359"/>
    </source>
</evidence>
<evidence type="ECO:0000256" key="1">
    <source>
        <dbReference type="ARBA" id="ARBA00004141"/>
    </source>
</evidence>
<dbReference type="PANTHER" id="PTHR33048:SF163">
    <property type="entry name" value="INTEGRAL MEMBRANE PROTEIN (AFU_ORTHOLOGUE AFUA_8G05510)"/>
    <property type="match status" value="1"/>
</dbReference>
<evidence type="ECO:0000256" key="6">
    <source>
        <dbReference type="SAM" id="MobiDB-lite"/>
    </source>
</evidence>
<organism evidence="9 10">
    <name type="scientific">Westerdykella ornata</name>
    <dbReference type="NCBI Taxonomy" id="318751"/>
    <lineage>
        <taxon>Eukaryota</taxon>
        <taxon>Fungi</taxon>
        <taxon>Dikarya</taxon>
        <taxon>Ascomycota</taxon>
        <taxon>Pezizomycotina</taxon>
        <taxon>Dothideomycetes</taxon>
        <taxon>Pleosporomycetidae</taxon>
        <taxon>Pleosporales</taxon>
        <taxon>Sporormiaceae</taxon>
        <taxon>Westerdykella</taxon>
    </lineage>
</organism>
<name>A0A6A6JXR4_WESOR</name>
<keyword evidence="2 7" id="KW-0812">Transmembrane</keyword>
<protein>
    <recommendedName>
        <fullName evidence="8">Rhodopsin domain-containing protein</fullName>
    </recommendedName>
</protein>
<feature type="region of interest" description="Disordered" evidence="6">
    <location>
        <begin position="295"/>
        <end position="321"/>
    </location>
</feature>
<evidence type="ECO:0000313" key="9">
    <source>
        <dbReference type="EMBL" id="KAF2280984.1"/>
    </source>
</evidence>
<dbReference type="PANTHER" id="PTHR33048">
    <property type="entry name" value="PTH11-LIKE INTEGRAL MEMBRANE PROTEIN (AFU_ORTHOLOGUE AFUA_5G11245)"/>
    <property type="match status" value="1"/>
</dbReference>
<comment type="similarity">
    <text evidence="5">Belongs to the SAT4 family.</text>
</comment>
<evidence type="ECO:0000259" key="8">
    <source>
        <dbReference type="Pfam" id="PF20684"/>
    </source>
</evidence>
<evidence type="ECO:0000256" key="2">
    <source>
        <dbReference type="ARBA" id="ARBA00022692"/>
    </source>
</evidence>
<evidence type="ECO:0000256" key="4">
    <source>
        <dbReference type="ARBA" id="ARBA00023136"/>
    </source>
</evidence>
<evidence type="ECO:0000256" key="7">
    <source>
        <dbReference type="SAM" id="Phobius"/>
    </source>
</evidence>
<feature type="transmembrane region" description="Helical" evidence="7">
    <location>
        <begin position="96"/>
        <end position="113"/>
    </location>
</feature>
<keyword evidence="4 7" id="KW-0472">Membrane</keyword>
<feature type="transmembrane region" description="Helical" evidence="7">
    <location>
        <begin position="125"/>
        <end position="146"/>
    </location>
</feature>
<dbReference type="GeneID" id="54546610"/>
<reference evidence="9" key="1">
    <citation type="journal article" date="2020" name="Stud. Mycol.">
        <title>101 Dothideomycetes genomes: a test case for predicting lifestyles and emergence of pathogens.</title>
        <authorList>
            <person name="Haridas S."/>
            <person name="Albert R."/>
            <person name="Binder M."/>
            <person name="Bloem J."/>
            <person name="Labutti K."/>
            <person name="Salamov A."/>
            <person name="Andreopoulos B."/>
            <person name="Baker S."/>
            <person name="Barry K."/>
            <person name="Bills G."/>
            <person name="Bluhm B."/>
            <person name="Cannon C."/>
            <person name="Castanera R."/>
            <person name="Culley D."/>
            <person name="Daum C."/>
            <person name="Ezra D."/>
            <person name="Gonzalez J."/>
            <person name="Henrissat B."/>
            <person name="Kuo A."/>
            <person name="Liang C."/>
            <person name="Lipzen A."/>
            <person name="Lutzoni F."/>
            <person name="Magnuson J."/>
            <person name="Mondo S."/>
            <person name="Nolan M."/>
            <person name="Ohm R."/>
            <person name="Pangilinan J."/>
            <person name="Park H.-J."/>
            <person name="Ramirez L."/>
            <person name="Alfaro M."/>
            <person name="Sun H."/>
            <person name="Tritt A."/>
            <person name="Yoshinaga Y."/>
            <person name="Zwiers L.-H."/>
            <person name="Turgeon B."/>
            <person name="Goodwin S."/>
            <person name="Spatafora J."/>
            <person name="Crous P."/>
            <person name="Grigoriev I."/>
        </authorList>
    </citation>
    <scope>NUCLEOTIDE SEQUENCE</scope>
    <source>
        <strain evidence="9">CBS 379.55</strain>
    </source>
</reference>
<evidence type="ECO:0000256" key="3">
    <source>
        <dbReference type="ARBA" id="ARBA00022989"/>
    </source>
</evidence>
<accession>A0A6A6JXR4</accession>
<dbReference type="AlphaFoldDB" id="A0A6A6JXR4"/>
<dbReference type="Pfam" id="PF20684">
    <property type="entry name" value="Fung_rhodopsin"/>
    <property type="match status" value="1"/>
</dbReference>
<feature type="domain" description="Rhodopsin" evidence="8">
    <location>
        <begin position="28"/>
        <end position="271"/>
    </location>
</feature>
<sequence length="361" mass="40821">MEEFPNRGPTTIAVCIITTVLSIVFGVWRLIVRWRTNRKFAWSDYWIMVALPLATVGHMLALLGAVDGEGRLDRDPFLNPDQVALAKKWMFFHRCFNLYAMLFAKLSICCYVLTLNFSKTYRITIWISMGIIIVNLGLLPGVGHWAQCHPLHMRWDSRVKGGKCFGGNQFKFALGYIQTVTNVVTDVLYAAAPILYLRRVQLSRYTRVGVQGVFLCSLLGTGVSVGKLIEFRRSYGNKDELYKASTSTMLNVAENSIAIIVACLPPLRRTFDDLFKAILPESFLTKMGATHTRSRTHELPQYYNKSRTKQVGEDAEDDESERAILPTEEYIEDGRGKIIRTTKVVITNEANNFSLNGKGVQ</sequence>
<feature type="transmembrane region" description="Helical" evidence="7">
    <location>
        <begin position="44"/>
        <end position="66"/>
    </location>
</feature>
<dbReference type="GO" id="GO:0016020">
    <property type="term" value="C:membrane"/>
    <property type="evidence" value="ECO:0007669"/>
    <property type="project" value="UniProtKB-SubCell"/>
</dbReference>
<gene>
    <name evidence="9" type="ORF">EI97DRAFT_17226</name>
</gene>
<dbReference type="Proteomes" id="UP000800097">
    <property type="component" value="Unassembled WGS sequence"/>
</dbReference>
<comment type="subcellular location">
    <subcellularLocation>
        <location evidence="1">Membrane</location>
        <topology evidence="1">Multi-pass membrane protein</topology>
    </subcellularLocation>
</comment>
<keyword evidence="3 7" id="KW-1133">Transmembrane helix</keyword>
<keyword evidence="10" id="KW-1185">Reference proteome</keyword>
<dbReference type="EMBL" id="ML986484">
    <property type="protein sequence ID" value="KAF2280984.1"/>
    <property type="molecule type" value="Genomic_DNA"/>
</dbReference>
<dbReference type="OrthoDB" id="4682787at2759"/>
<dbReference type="InterPro" id="IPR052337">
    <property type="entry name" value="SAT4-like"/>
</dbReference>
<feature type="transmembrane region" description="Helical" evidence="7">
    <location>
        <begin position="12"/>
        <end position="32"/>
    </location>
</feature>
<evidence type="ECO:0000313" key="10">
    <source>
        <dbReference type="Proteomes" id="UP000800097"/>
    </source>
</evidence>